<accession>A0ABD1KHU7</accession>
<dbReference type="Proteomes" id="UP001591681">
    <property type="component" value="Unassembled WGS sequence"/>
</dbReference>
<name>A0ABD1KHU7_9TELE</name>
<keyword evidence="2" id="KW-1185">Reference proteome</keyword>
<evidence type="ECO:0008006" key="3">
    <source>
        <dbReference type="Google" id="ProtNLM"/>
    </source>
</evidence>
<dbReference type="AlphaFoldDB" id="A0ABD1KHU7"/>
<sequence length="174" mass="18826">MPKRSCPFTETFSSQYKIHVGQKELNSHGVFGNKYRQEIYEKTKNLLFNGTKAVMGTLWKVDGEEKSCNGHALEETPNGNPTLLKGQTVIGFDGKLKRTAAASGGPVGGVCAPAGCSVCQKGSPSKMRCSQCERPVCTSCTQPCISCSSLCCTFCITMDYSDRYDKAYCCGCLP</sequence>
<evidence type="ECO:0000313" key="1">
    <source>
        <dbReference type="EMBL" id="KAL2098659.1"/>
    </source>
</evidence>
<proteinExistence type="predicted"/>
<organism evidence="1 2">
    <name type="scientific">Coilia grayii</name>
    <name type="common">Gray's grenadier anchovy</name>
    <dbReference type="NCBI Taxonomy" id="363190"/>
    <lineage>
        <taxon>Eukaryota</taxon>
        <taxon>Metazoa</taxon>
        <taxon>Chordata</taxon>
        <taxon>Craniata</taxon>
        <taxon>Vertebrata</taxon>
        <taxon>Euteleostomi</taxon>
        <taxon>Actinopterygii</taxon>
        <taxon>Neopterygii</taxon>
        <taxon>Teleostei</taxon>
        <taxon>Clupei</taxon>
        <taxon>Clupeiformes</taxon>
        <taxon>Clupeoidei</taxon>
        <taxon>Engraulidae</taxon>
        <taxon>Coilinae</taxon>
        <taxon>Coilia</taxon>
    </lineage>
</organism>
<dbReference type="InterPro" id="IPR022773">
    <property type="entry name" value="Siva"/>
</dbReference>
<dbReference type="Pfam" id="PF05458">
    <property type="entry name" value="Siva"/>
    <property type="match status" value="1"/>
</dbReference>
<gene>
    <name evidence="1" type="ORF">ACEWY4_005139</name>
</gene>
<comment type="caution">
    <text evidence="1">The sequence shown here is derived from an EMBL/GenBank/DDBJ whole genome shotgun (WGS) entry which is preliminary data.</text>
</comment>
<protein>
    <recommendedName>
        <fullName evidence="3">Apoptosis regulatory protein Siva</fullName>
    </recommendedName>
</protein>
<dbReference type="EMBL" id="JBHFQA010000005">
    <property type="protein sequence ID" value="KAL2098659.1"/>
    <property type="molecule type" value="Genomic_DNA"/>
</dbReference>
<evidence type="ECO:0000313" key="2">
    <source>
        <dbReference type="Proteomes" id="UP001591681"/>
    </source>
</evidence>
<reference evidence="1 2" key="1">
    <citation type="submission" date="2024-09" db="EMBL/GenBank/DDBJ databases">
        <title>A chromosome-level genome assembly of Gray's grenadier anchovy, Coilia grayii.</title>
        <authorList>
            <person name="Fu Z."/>
        </authorList>
    </citation>
    <scope>NUCLEOTIDE SEQUENCE [LARGE SCALE GENOMIC DNA]</scope>
    <source>
        <strain evidence="1">G4</strain>
        <tissue evidence="1">Muscle</tissue>
    </source>
</reference>
<dbReference type="PANTHER" id="PTHR14365">
    <property type="entry name" value="APOPTOSIS REGULATORY PROTEIN SIVA"/>
    <property type="match status" value="1"/>
</dbReference>
<dbReference type="PANTHER" id="PTHR14365:SF1">
    <property type="entry name" value="APOPTOSIS REGULATORY PROTEIN SIVA"/>
    <property type="match status" value="1"/>
</dbReference>